<dbReference type="RefSeq" id="WP_120949967.1">
    <property type="nucleotide sequence ID" value="NZ_RBIR01000001.1"/>
</dbReference>
<reference evidence="2 3" key="1">
    <citation type="submission" date="2018-10" db="EMBL/GenBank/DDBJ databases">
        <title>Genomic Encyclopedia of Type Strains, Phase IV (KMG-IV): sequencing the most valuable type-strain genomes for metagenomic binning, comparative biology and taxonomic classification.</title>
        <authorList>
            <person name="Goeker M."/>
        </authorList>
    </citation>
    <scope>NUCLEOTIDE SEQUENCE [LARGE SCALE GENOMIC DNA]</scope>
    <source>
        <strain evidence="2 3">DSM 25586</strain>
    </source>
</reference>
<dbReference type="OrthoDB" id="9886079at2"/>
<sequence length="61" mass="6597">MSTNNEDWPAHPASAARDAGLANEAKHAADPDGQTERHFLLEVTVGASTARVEEFHVRQEG</sequence>
<evidence type="ECO:0000256" key="1">
    <source>
        <dbReference type="SAM" id="MobiDB-lite"/>
    </source>
</evidence>
<feature type="compositionally biased region" description="Basic and acidic residues" evidence="1">
    <location>
        <begin position="24"/>
        <end position="35"/>
    </location>
</feature>
<comment type="caution">
    <text evidence="2">The sequence shown here is derived from an EMBL/GenBank/DDBJ whole genome shotgun (WGS) entry which is preliminary data.</text>
</comment>
<evidence type="ECO:0000313" key="2">
    <source>
        <dbReference type="EMBL" id="RKR29810.1"/>
    </source>
</evidence>
<dbReference type="Proteomes" id="UP000276055">
    <property type="component" value="Unassembled WGS sequence"/>
</dbReference>
<organism evidence="2 3">
    <name type="scientific">Arthrobacter oryzae</name>
    <dbReference type="NCBI Taxonomy" id="409290"/>
    <lineage>
        <taxon>Bacteria</taxon>
        <taxon>Bacillati</taxon>
        <taxon>Actinomycetota</taxon>
        <taxon>Actinomycetes</taxon>
        <taxon>Micrococcales</taxon>
        <taxon>Micrococcaceae</taxon>
        <taxon>Arthrobacter</taxon>
    </lineage>
</organism>
<proteinExistence type="predicted"/>
<feature type="region of interest" description="Disordered" evidence="1">
    <location>
        <begin position="1"/>
        <end position="35"/>
    </location>
</feature>
<gene>
    <name evidence="2" type="ORF">C8D78_0125</name>
</gene>
<dbReference type="AlphaFoldDB" id="A0A495FKP9"/>
<name>A0A495FKP9_9MICC</name>
<dbReference type="EMBL" id="RBIR01000001">
    <property type="protein sequence ID" value="RKR29810.1"/>
    <property type="molecule type" value="Genomic_DNA"/>
</dbReference>
<protein>
    <submittedName>
        <fullName evidence="2">Uncharacterized protein</fullName>
    </submittedName>
</protein>
<evidence type="ECO:0000313" key="3">
    <source>
        <dbReference type="Proteomes" id="UP000276055"/>
    </source>
</evidence>
<accession>A0A495FKP9</accession>